<comment type="caution">
    <text evidence="2">The sequence shown here is derived from an EMBL/GenBank/DDBJ whole genome shotgun (WGS) entry which is preliminary data.</text>
</comment>
<dbReference type="EMBL" id="CATNWA010015805">
    <property type="protein sequence ID" value="CAI9586972.1"/>
    <property type="molecule type" value="Genomic_DNA"/>
</dbReference>
<gene>
    <name evidence="2" type="ORF">SPARVUS_LOCUS10478849</name>
</gene>
<sequence length="113" mass="13115">ADSWTTSVHCVLQHVLTLLCDFTWPYRFVAILLLYPVAFHFVIIPQQLTMEYLVVRKCYGWTYCTCSNPITIPRLNFTELLRATHSFTNVCRSNLHARCLILYTCGHGGDWNT</sequence>
<proteinExistence type="predicted"/>
<keyword evidence="3" id="KW-1185">Reference proteome</keyword>
<feature type="transmembrane region" description="Helical" evidence="1">
    <location>
        <begin position="24"/>
        <end position="44"/>
    </location>
</feature>
<evidence type="ECO:0000256" key="1">
    <source>
        <dbReference type="SAM" id="Phobius"/>
    </source>
</evidence>
<organism evidence="2 3">
    <name type="scientific">Staurois parvus</name>
    <dbReference type="NCBI Taxonomy" id="386267"/>
    <lineage>
        <taxon>Eukaryota</taxon>
        <taxon>Metazoa</taxon>
        <taxon>Chordata</taxon>
        <taxon>Craniata</taxon>
        <taxon>Vertebrata</taxon>
        <taxon>Euteleostomi</taxon>
        <taxon>Amphibia</taxon>
        <taxon>Batrachia</taxon>
        <taxon>Anura</taxon>
        <taxon>Neobatrachia</taxon>
        <taxon>Ranoidea</taxon>
        <taxon>Ranidae</taxon>
        <taxon>Staurois</taxon>
    </lineage>
</organism>
<evidence type="ECO:0000313" key="3">
    <source>
        <dbReference type="Proteomes" id="UP001162483"/>
    </source>
</evidence>
<accession>A0ABN9ETY1</accession>
<reference evidence="2" key="1">
    <citation type="submission" date="2023-05" db="EMBL/GenBank/DDBJ databases">
        <authorList>
            <person name="Stuckert A."/>
        </authorList>
    </citation>
    <scope>NUCLEOTIDE SEQUENCE</scope>
</reference>
<keyword evidence="1" id="KW-0472">Membrane</keyword>
<keyword evidence="1" id="KW-0812">Transmembrane</keyword>
<protein>
    <submittedName>
        <fullName evidence="2">Uncharacterized protein</fullName>
    </submittedName>
</protein>
<keyword evidence="1" id="KW-1133">Transmembrane helix</keyword>
<feature type="non-terminal residue" evidence="2">
    <location>
        <position position="1"/>
    </location>
</feature>
<evidence type="ECO:0000313" key="2">
    <source>
        <dbReference type="EMBL" id="CAI9586972.1"/>
    </source>
</evidence>
<dbReference type="Proteomes" id="UP001162483">
    <property type="component" value="Unassembled WGS sequence"/>
</dbReference>
<name>A0ABN9ETY1_9NEOB</name>